<sequence length="153" mass="17330">MILSVQTILQNSSPPPLSAAVGVLERQLTAFFNGELVTPDEETKRKAASAPTHNNGSEHALGFLDRMWRQAPNATMGFLNRKLSWLEAKPLPQKDELISFVVSEARGDRTKRLLKNKDLLHQIQERWHNVQAQRTKTKKTSVVKSLIKQNVEH</sequence>
<dbReference type="Proteomes" id="UP000762676">
    <property type="component" value="Unassembled WGS sequence"/>
</dbReference>
<proteinExistence type="predicted"/>
<name>A0AAV4EP43_9GAST</name>
<evidence type="ECO:0000313" key="2">
    <source>
        <dbReference type="Proteomes" id="UP000762676"/>
    </source>
</evidence>
<accession>A0AAV4EP43</accession>
<reference evidence="1 2" key="1">
    <citation type="journal article" date="2021" name="Elife">
        <title>Chloroplast acquisition without the gene transfer in kleptoplastic sea slugs, Plakobranchus ocellatus.</title>
        <authorList>
            <person name="Maeda T."/>
            <person name="Takahashi S."/>
            <person name="Yoshida T."/>
            <person name="Shimamura S."/>
            <person name="Takaki Y."/>
            <person name="Nagai Y."/>
            <person name="Toyoda A."/>
            <person name="Suzuki Y."/>
            <person name="Arimoto A."/>
            <person name="Ishii H."/>
            <person name="Satoh N."/>
            <person name="Nishiyama T."/>
            <person name="Hasebe M."/>
            <person name="Maruyama T."/>
            <person name="Minagawa J."/>
            <person name="Obokata J."/>
            <person name="Shigenobu S."/>
        </authorList>
    </citation>
    <scope>NUCLEOTIDE SEQUENCE [LARGE SCALE GENOMIC DNA]</scope>
</reference>
<gene>
    <name evidence="1" type="ORF">ElyMa_000139800</name>
</gene>
<comment type="caution">
    <text evidence="1">The sequence shown here is derived from an EMBL/GenBank/DDBJ whole genome shotgun (WGS) entry which is preliminary data.</text>
</comment>
<keyword evidence="2" id="KW-1185">Reference proteome</keyword>
<organism evidence="1 2">
    <name type="scientific">Elysia marginata</name>
    <dbReference type="NCBI Taxonomy" id="1093978"/>
    <lineage>
        <taxon>Eukaryota</taxon>
        <taxon>Metazoa</taxon>
        <taxon>Spiralia</taxon>
        <taxon>Lophotrochozoa</taxon>
        <taxon>Mollusca</taxon>
        <taxon>Gastropoda</taxon>
        <taxon>Heterobranchia</taxon>
        <taxon>Euthyneura</taxon>
        <taxon>Panpulmonata</taxon>
        <taxon>Sacoglossa</taxon>
        <taxon>Placobranchoidea</taxon>
        <taxon>Plakobranchidae</taxon>
        <taxon>Elysia</taxon>
    </lineage>
</organism>
<dbReference type="EMBL" id="BMAT01000257">
    <property type="protein sequence ID" value="GFR62818.1"/>
    <property type="molecule type" value="Genomic_DNA"/>
</dbReference>
<evidence type="ECO:0000313" key="1">
    <source>
        <dbReference type="EMBL" id="GFR62818.1"/>
    </source>
</evidence>
<dbReference type="AlphaFoldDB" id="A0AAV4EP43"/>
<protein>
    <submittedName>
        <fullName evidence="1">Uncharacterized protein</fullName>
    </submittedName>
</protein>